<name>A0ABW3D4Y1_9BACL</name>
<dbReference type="InterPro" id="IPR011060">
    <property type="entry name" value="RibuloseP-bd_barrel"/>
</dbReference>
<dbReference type="CDD" id="cd04729">
    <property type="entry name" value="NanE"/>
    <property type="match status" value="1"/>
</dbReference>
<keyword evidence="6 7" id="KW-0119">Carbohydrate metabolism</keyword>
<evidence type="ECO:0000313" key="8">
    <source>
        <dbReference type="EMBL" id="MFD0868377.1"/>
    </source>
</evidence>
<keyword evidence="5 7" id="KW-0413">Isomerase</keyword>
<dbReference type="Gene3D" id="3.20.20.70">
    <property type="entry name" value="Aldolase class I"/>
    <property type="match status" value="1"/>
</dbReference>
<keyword evidence="9" id="KW-1185">Reference proteome</keyword>
<comment type="caution">
    <text evidence="8">The sequence shown here is derived from an EMBL/GenBank/DDBJ whole genome shotgun (WGS) entry which is preliminary data.</text>
</comment>
<dbReference type="RefSeq" id="WP_186328240.1">
    <property type="nucleotide sequence ID" value="NZ_JBHTIU010000012.1"/>
</dbReference>
<proteinExistence type="inferred from homology"/>
<dbReference type="InterPro" id="IPR007260">
    <property type="entry name" value="NanE"/>
</dbReference>
<organism evidence="8 9">
    <name type="scientific">Paenibacillus residui</name>
    <dbReference type="NCBI Taxonomy" id="629724"/>
    <lineage>
        <taxon>Bacteria</taxon>
        <taxon>Bacillati</taxon>
        <taxon>Bacillota</taxon>
        <taxon>Bacilli</taxon>
        <taxon>Bacillales</taxon>
        <taxon>Paenibacillaceae</taxon>
        <taxon>Paenibacillus</taxon>
    </lineage>
</organism>
<comment type="function">
    <text evidence="2 7">Converts N-acetylmannosamine-6-phosphate (ManNAc-6-P) to N-acetylglucosamine-6-phosphate (GlcNAc-6-P).</text>
</comment>
<gene>
    <name evidence="7" type="primary">nanE</name>
    <name evidence="8" type="ORF">ACFQ03_04395</name>
</gene>
<dbReference type="PANTHER" id="PTHR36204:SF1">
    <property type="entry name" value="N-ACETYLMANNOSAMINE-6-PHOSPHATE 2-EPIMERASE-RELATED"/>
    <property type="match status" value="1"/>
</dbReference>
<reference evidence="9" key="1">
    <citation type="journal article" date="2019" name="Int. J. Syst. Evol. Microbiol.">
        <title>The Global Catalogue of Microorganisms (GCM) 10K type strain sequencing project: providing services to taxonomists for standard genome sequencing and annotation.</title>
        <authorList>
            <consortium name="The Broad Institute Genomics Platform"/>
            <consortium name="The Broad Institute Genome Sequencing Center for Infectious Disease"/>
            <person name="Wu L."/>
            <person name="Ma J."/>
        </authorList>
    </citation>
    <scope>NUCLEOTIDE SEQUENCE [LARGE SCALE GENOMIC DNA]</scope>
    <source>
        <strain evidence="9">CCUG 57263</strain>
    </source>
</reference>
<dbReference type="HAMAP" id="MF_01235">
    <property type="entry name" value="ManNAc6P_epimer"/>
    <property type="match status" value="1"/>
</dbReference>
<dbReference type="Proteomes" id="UP001597120">
    <property type="component" value="Unassembled WGS sequence"/>
</dbReference>
<sequence length="233" mass="25516">MKNSLIPSLYNQCIVSCQALEDEPLYGSHIMAAMAQAAERGGAAAIRANTPVDIRAIKQACSLPVIGLYKKDYPDSDVYITPTFQEVKEVIEAGAEIVAMDATRQQRPNGETLEGLISRIRESFPETLILADISTYEEGVHAMDLGVDLVSTTLSGYTSYSLQQSEPDIELVGRLAALKRTPVIAEGRIWTVEQCQECFRQGAYAVIIGSAITRPMEITKRFVRAVQEVTGTK</sequence>
<evidence type="ECO:0000256" key="1">
    <source>
        <dbReference type="ARBA" id="ARBA00000056"/>
    </source>
</evidence>
<dbReference type="SUPFAM" id="SSF51366">
    <property type="entry name" value="Ribulose-phoshate binding barrel"/>
    <property type="match status" value="1"/>
</dbReference>
<accession>A0ABW3D4Y1</accession>
<dbReference type="Pfam" id="PF04131">
    <property type="entry name" value="NanE"/>
    <property type="match status" value="1"/>
</dbReference>
<comment type="catalytic activity">
    <reaction evidence="1 7">
        <text>an N-acyl-D-glucosamine 6-phosphate = an N-acyl-D-mannosamine 6-phosphate</text>
        <dbReference type="Rhea" id="RHEA:23932"/>
        <dbReference type="ChEBI" id="CHEBI:57599"/>
        <dbReference type="ChEBI" id="CHEBI:57666"/>
        <dbReference type="EC" id="5.1.3.9"/>
    </reaction>
</comment>
<evidence type="ECO:0000256" key="2">
    <source>
        <dbReference type="ARBA" id="ARBA00002147"/>
    </source>
</evidence>
<evidence type="ECO:0000256" key="6">
    <source>
        <dbReference type="ARBA" id="ARBA00023277"/>
    </source>
</evidence>
<dbReference type="EMBL" id="JBHTIU010000012">
    <property type="protein sequence ID" value="MFD0868377.1"/>
    <property type="molecule type" value="Genomic_DNA"/>
</dbReference>
<comment type="similarity">
    <text evidence="4 7">Belongs to the NanE family.</text>
</comment>
<evidence type="ECO:0000313" key="9">
    <source>
        <dbReference type="Proteomes" id="UP001597120"/>
    </source>
</evidence>
<dbReference type="PANTHER" id="PTHR36204">
    <property type="entry name" value="N-ACETYLMANNOSAMINE-6-PHOSPHATE 2-EPIMERASE-RELATED"/>
    <property type="match status" value="1"/>
</dbReference>
<evidence type="ECO:0000256" key="4">
    <source>
        <dbReference type="ARBA" id="ARBA00007439"/>
    </source>
</evidence>
<dbReference type="GO" id="GO:0047465">
    <property type="term" value="F:N-acylglucosamine-6-phosphate 2-epimerase activity"/>
    <property type="evidence" value="ECO:0007669"/>
    <property type="project" value="UniProtKB-EC"/>
</dbReference>
<evidence type="ECO:0000256" key="3">
    <source>
        <dbReference type="ARBA" id="ARBA00005081"/>
    </source>
</evidence>
<dbReference type="NCBIfam" id="NF002231">
    <property type="entry name" value="PRK01130.1"/>
    <property type="match status" value="1"/>
</dbReference>
<evidence type="ECO:0000256" key="7">
    <source>
        <dbReference type="HAMAP-Rule" id="MF_01235"/>
    </source>
</evidence>
<comment type="pathway">
    <text evidence="3 7">Amino-sugar metabolism; N-acetylneuraminate degradation; D-fructose 6-phosphate from N-acetylneuraminate: step 3/5.</text>
</comment>
<evidence type="ECO:0000256" key="5">
    <source>
        <dbReference type="ARBA" id="ARBA00023235"/>
    </source>
</evidence>
<protein>
    <recommendedName>
        <fullName evidence="7">Putative N-acetylmannosamine-6-phosphate 2-epimerase</fullName>
        <ecNumber evidence="7">5.1.3.9</ecNumber>
    </recommendedName>
    <alternativeName>
        <fullName evidence="7">ManNAc-6-P epimerase</fullName>
    </alternativeName>
</protein>
<dbReference type="InterPro" id="IPR013785">
    <property type="entry name" value="Aldolase_TIM"/>
</dbReference>
<dbReference type="EC" id="5.1.3.9" evidence="7"/>